<protein>
    <recommendedName>
        <fullName evidence="2">C2H2-type domain-containing protein</fullName>
    </recommendedName>
</protein>
<gene>
    <name evidence="3" type="ORF">OBBRIDRAFT_826428</name>
</gene>
<dbReference type="EMBL" id="KV722422">
    <property type="protein sequence ID" value="OCH89645.1"/>
    <property type="molecule type" value="Genomic_DNA"/>
</dbReference>
<proteinExistence type="predicted"/>
<dbReference type="SUPFAM" id="SSF57667">
    <property type="entry name" value="beta-beta-alpha zinc fingers"/>
    <property type="match status" value="1"/>
</dbReference>
<keyword evidence="1" id="KW-0479">Metal-binding</keyword>
<evidence type="ECO:0000259" key="2">
    <source>
        <dbReference type="PROSITE" id="PS50157"/>
    </source>
</evidence>
<reference evidence="3 4" key="1">
    <citation type="submission" date="2016-07" db="EMBL/GenBank/DDBJ databases">
        <title>Draft genome of the white-rot fungus Obba rivulosa 3A-2.</title>
        <authorList>
            <consortium name="DOE Joint Genome Institute"/>
            <person name="Miettinen O."/>
            <person name="Riley R."/>
            <person name="Acob R."/>
            <person name="Barry K."/>
            <person name="Cullen D."/>
            <person name="De Vries R."/>
            <person name="Hainaut M."/>
            <person name="Hatakka A."/>
            <person name="Henrissat B."/>
            <person name="Hilden K."/>
            <person name="Kuo R."/>
            <person name="Labutti K."/>
            <person name="Lipzen A."/>
            <person name="Makela M.R."/>
            <person name="Sandor L."/>
            <person name="Spatafora J.W."/>
            <person name="Grigoriev I.V."/>
            <person name="Hibbett D.S."/>
        </authorList>
    </citation>
    <scope>NUCLEOTIDE SEQUENCE [LARGE SCALE GENOMIC DNA]</scope>
    <source>
        <strain evidence="3 4">3A-2</strain>
    </source>
</reference>
<dbReference type="OrthoDB" id="654211at2759"/>
<dbReference type="Gene3D" id="3.30.160.60">
    <property type="entry name" value="Classic Zinc Finger"/>
    <property type="match status" value="1"/>
</dbReference>
<dbReference type="SMART" id="SM00355">
    <property type="entry name" value="ZnF_C2H2"/>
    <property type="match status" value="3"/>
</dbReference>
<accession>A0A8E2AWL7</accession>
<dbReference type="InterPro" id="IPR013087">
    <property type="entry name" value="Znf_C2H2_type"/>
</dbReference>
<keyword evidence="1" id="KW-0862">Zinc</keyword>
<keyword evidence="1" id="KW-0863">Zinc-finger</keyword>
<evidence type="ECO:0000313" key="3">
    <source>
        <dbReference type="EMBL" id="OCH89645.1"/>
    </source>
</evidence>
<organism evidence="3 4">
    <name type="scientific">Obba rivulosa</name>
    <dbReference type="NCBI Taxonomy" id="1052685"/>
    <lineage>
        <taxon>Eukaryota</taxon>
        <taxon>Fungi</taxon>
        <taxon>Dikarya</taxon>
        <taxon>Basidiomycota</taxon>
        <taxon>Agaricomycotina</taxon>
        <taxon>Agaricomycetes</taxon>
        <taxon>Polyporales</taxon>
        <taxon>Gelatoporiaceae</taxon>
        <taxon>Obba</taxon>
    </lineage>
</organism>
<sequence length="470" mass="50439">MPAKKPELKAAADKLNAKIAAELPYRRVYVCSQHQRGEPECIFQTGKRSVIITHLRLHELSPGCPQCARCGYMSDQLPNVIHHLVTHTKDRPHKCDVPGCEGESFRSPCQLTRHRKAKHRGIQFPSQKKKTEMFDAGIRKKTTPIARTDVGEVPGTCRRWKCAATATVGTLAQAQSHPQVSYTPQVGPSHDAQVHVADQVVLDAPVGPLLSQAPVAEGHNEVQPGSQALAALDVALAGVVVPAPVTGAPERPLDMQAQAALGCSADAYPQATIAPYVPSAGASYGSFSSLLSTLSSSSSTTMDYISNAFAPQYSGANTTRYSDTSTLDPVPQYGQVAPTCCSPMQPLEQFYDPSWLSASSSSAPSLPSIPTPPVHDLLPQLYTNMAYSASIDLPYTQNGMQQFGHSQHSTYLPPSGMRLLDDLTFGQDQMAFGADVSSGKQYPGYPDVQTGLPQASSNASRAILDLLRPY</sequence>
<dbReference type="AlphaFoldDB" id="A0A8E2AWL7"/>
<evidence type="ECO:0000313" key="4">
    <source>
        <dbReference type="Proteomes" id="UP000250043"/>
    </source>
</evidence>
<dbReference type="Proteomes" id="UP000250043">
    <property type="component" value="Unassembled WGS sequence"/>
</dbReference>
<feature type="domain" description="C2H2-type" evidence="2">
    <location>
        <begin position="65"/>
        <end position="92"/>
    </location>
</feature>
<keyword evidence="4" id="KW-1185">Reference proteome</keyword>
<evidence type="ECO:0000256" key="1">
    <source>
        <dbReference type="PROSITE-ProRule" id="PRU00042"/>
    </source>
</evidence>
<dbReference type="PROSITE" id="PS50157">
    <property type="entry name" value="ZINC_FINGER_C2H2_2"/>
    <property type="match status" value="1"/>
</dbReference>
<dbReference type="GO" id="GO:0008270">
    <property type="term" value="F:zinc ion binding"/>
    <property type="evidence" value="ECO:0007669"/>
    <property type="project" value="UniProtKB-KW"/>
</dbReference>
<dbReference type="InterPro" id="IPR036236">
    <property type="entry name" value="Znf_C2H2_sf"/>
</dbReference>
<name>A0A8E2AWL7_9APHY</name>